<evidence type="ECO:0000313" key="2">
    <source>
        <dbReference type="Proteomes" id="UP000271162"/>
    </source>
</evidence>
<dbReference type="WBParaSite" id="NBR_0000780401-mRNA-1">
    <property type="protein sequence ID" value="NBR_0000780401-mRNA-1"/>
    <property type="gene ID" value="NBR_0000780401"/>
</dbReference>
<accession>A0A0N4XXR5</accession>
<dbReference type="Proteomes" id="UP000271162">
    <property type="component" value="Unassembled WGS sequence"/>
</dbReference>
<sequence>MPKSRKIVQKTKNYSKYHVSPGIVAVVGRAFTRNTYLTGEKVPAASEMSDFLNNSGESIGGNFDTAGGLEDQQMMARSIRMGWRTPVVEHGAGLLRVVGGVEWNGAG</sequence>
<evidence type="ECO:0000313" key="3">
    <source>
        <dbReference type="WBParaSite" id="NBR_0000780401-mRNA-1"/>
    </source>
</evidence>
<organism evidence="3">
    <name type="scientific">Nippostrongylus brasiliensis</name>
    <name type="common">Rat hookworm</name>
    <dbReference type="NCBI Taxonomy" id="27835"/>
    <lineage>
        <taxon>Eukaryota</taxon>
        <taxon>Metazoa</taxon>
        <taxon>Ecdysozoa</taxon>
        <taxon>Nematoda</taxon>
        <taxon>Chromadorea</taxon>
        <taxon>Rhabditida</taxon>
        <taxon>Rhabditina</taxon>
        <taxon>Rhabditomorpha</taxon>
        <taxon>Strongyloidea</taxon>
        <taxon>Heligmosomidae</taxon>
        <taxon>Nippostrongylus</taxon>
    </lineage>
</organism>
<evidence type="ECO:0000313" key="1">
    <source>
        <dbReference type="EMBL" id="VDL71394.1"/>
    </source>
</evidence>
<dbReference type="AlphaFoldDB" id="A0A0N4XXR5"/>
<keyword evidence="2" id="KW-1185">Reference proteome</keyword>
<reference evidence="1 2" key="2">
    <citation type="submission" date="2018-11" db="EMBL/GenBank/DDBJ databases">
        <authorList>
            <consortium name="Pathogen Informatics"/>
        </authorList>
    </citation>
    <scope>NUCLEOTIDE SEQUENCE [LARGE SCALE GENOMIC DNA]</scope>
</reference>
<reference evidence="3" key="1">
    <citation type="submission" date="2017-02" db="UniProtKB">
        <authorList>
            <consortium name="WormBaseParasite"/>
        </authorList>
    </citation>
    <scope>IDENTIFICATION</scope>
</reference>
<gene>
    <name evidence="1" type="ORF">NBR_LOCUS7805</name>
</gene>
<dbReference type="EMBL" id="UYSL01019928">
    <property type="protein sequence ID" value="VDL71394.1"/>
    <property type="molecule type" value="Genomic_DNA"/>
</dbReference>
<proteinExistence type="predicted"/>
<protein>
    <submittedName>
        <fullName evidence="3">Penicillin-binding protein 2</fullName>
    </submittedName>
</protein>
<name>A0A0N4XXR5_NIPBR</name>